<evidence type="ECO:0000313" key="2">
    <source>
        <dbReference type="Proteomes" id="UP000735302"/>
    </source>
</evidence>
<dbReference type="Proteomes" id="UP000735302">
    <property type="component" value="Unassembled WGS sequence"/>
</dbReference>
<accession>A0AAV4BQ06</accession>
<gene>
    <name evidence="1" type="ORF">PoB_004690400</name>
</gene>
<dbReference type="Gene3D" id="3.60.15.10">
    <property type="entry name" value="Ribonuclease Z/Hydroxyacylglutathione hydrolase-like"/>
    <property type="match status" value="1"/>
</dbReference>
<sequence>MTAKLAECLGVKKLILTHVSSRYKPITALLKEGEKSAQILLDEALEVLSPDQVILAEDFLVYPIPKRK</sequence>
<evidence type="ECO:0000313" key="1">
    <source>
        <dbReference type="EMBL" id="GFO20399.1"/>
    </source>
</evidence>
<name>A0AAV4BQ06_9GAST</name>
<reference evidence="1 2" key="1">
    <citation type="journal article" date="2021" name="Elife">
        <title>Chloroplast acquisition without the gene transfer in kleptoplastic sea slugs, Plakobranchus ocellatus.</title>
        <authorList>
            <person name="Maeda T."/>
            <person name="Takahashi S."/>
            <person name="Yoshida T."/>
            <person name="Shimamura S."/>
            <person name="Takaki Y."/>
            <person name="Nagai Y."/>
            <person name="Toyoda A."/>
            <person name="Suzuki Y."/>
            <person name="Arimoto A."/>
            <person name="Ishii H."/>
            <person name="Satoh N."/>
            <person name="Nishiyama T."/>
            <person name="Hasebe M."/>
            <person name="Maruyama T."/>
            <person name="Minagawa J."/>
            <person name="Obokata J."/>
            <person name="Shigenobu S."/>
        </authorList>
    </citation>
    <scope>NUCLEOTIDE SEQUENCE [LARGE SCALE GENOMIC DNA]</scope>
</reference>
<dbReference type="EMBL" id="BLXT01005154">
    <property type="protein sequence ID" value="GFO20399.1"/>
    <property type="molecule type" value="Genomic_DNA"/>
</dbReference>
<keyword evidence="2" id="KW-1185">Reference proteome</keyword>
<dbReference type="InterPro" id="IPR036866">
    <property type="entry name" value="RibonucZ/Hydroxyglut_hydro"/>
</dbReference>
<organism evidence="1 2">
    <name type="scientific">Plakobranchus ocellatus</name>
    <dbReference type="NCBI Taxonomy" id="259542"/>
    <lineage>
        <taxon>Eukaryota</taxon>
        <taxon>Metazoa</taxon>
        <taxon>Spiralia</taxon>
        <taxon>Lophotrochozoa</taxon>
        <taxon>Mollusca</taxon>
        <taxon>Gastropoda</taxon>
        <taxon>Heterobranchia</taxon>
        <taxon>Euthyneura</taxon>
        <taxon>Panpulmonata</taxon>
        <taxon>Sacoglossa</taxon>
        <taxon>Placobranchoidea</taxon>
        <taxon>Plakobranchidae</taxon>
        <taxon>Plakobranchus</taxon>
    </lineage>
</organism>
<dbReference type="AlphaFoldDB" id="A0AAV4BQ06"/>
<comment type="caution">
    <text evidence="1">The sequence shown here is derived from an EMBL/GenBank/DDBJ whole genome shotgun (WGS) entry which is preliminary data.</text>
</comment>
<protein>
    <submittedName>
        <fullName evidence="1">Zinc phosphodiesterase elac protein 1</fullName>
    </submittedName>
</protein>
<proteinExistence type="predicted"/>